<dbReference type="STRING" id="34103.SAMN05421778_10942"/>
<comment type="caution">
    <text evidence="1">The sequence shown here is derived from an EMBL/GenBank/DDBJ whole genome shotgun (WGS) entry which is preliminary data.</text>
</comment>
<name>A0A059KQN6_9BURK</name>
<keyword evidence="2" id="KW-1185">Reference proteome</keyword>
<reference evidence="1 2" key="1">
    <citation type="journal article" date="2014" name="FEMS Microbiol. Ecol.">
        <title>Sphaerotilus natans encrusted with nanoball-shaped Fe(III) oxide minerals formed by nitrate-reducing mixotrophic Fe(II) oxidation.</title>
        <authorList>
            <person name="Park S."/>
            <person name="Kim D.H."/>
            <person name="Lee J.H."/>
            <person name="Hur H.G."/>
        </authorList>
    </citation>
    <scope>NUCLEOTIDE SEQUENCE [LARGE SCALE GENOMIC DNA]</scope>
    <source>
        <strain evidence="1 2">DSM 6575</strain>
    </source>
</reference>
<protein>
    <submittedName>
        <fullName evidence="1">Uncharacterized protein</fullName>
    </submittedName>
</protein>
<organism evidence="1 2">
    <name type="scientific">Sphaerotilus natans subsp. natans DSM 6575</name>
    <dbReference type="NCBI Taxonomy" id="1286631"/>
    <lineage>
        <taxon>Bacteria</taxon>
        <taxon>Pseudomonadati</taxon>
        <taxon>Pseudomonadota</taxon>
        <taxon>Betaproteobacteria</taxon>
        <taxon>Burkholderiales</taxon>
        <taxon>Sphaerotilaceae</taxon>
        <taxon>Sphaerotilus</taxon>
    </lineage>
</organism>
<dbReference type="EMBL" id="AZRA01000019">
    <property type="protein sequence ID" value="KDB53675.1"/>
    <property type="molecule type" value="Genomic_DNA"/>
</dbReference>
<dbReference type="AlphaFoldDB" id="A0A059KQN6"/>
<dbReference type="RefSeq" id="WP_037478357.1">
    <property type="nucleotide sequence ID" value="NZ_AZRA01000019.1"/>
</dbReference>
<evidence type="ECO:0000313" key="2">
    <source>
        <dbReference type="Proteomes" id="UP000026714"/>
    </source>
</evidence>
<gene>
    <name evidence="1" type="ORF">X805_07570</name>
</gene>
<sequence length="93" mass="10121">MTHRIFQRTDRGRAALLEEHELPAEALRLLMRLNGYTPLDQLLGPDENRGQALAALAPLLEAGLAEPVTLSTPAPRPSAWSDWFAGQPVALPA</sequence>
<evidence type="ECO:0000313" key="1">
    <source>
        <dbReference type="EMBL" id="KDB53675.1"/>
    </source>
</evidence>
<accession>A0A059KQN6</accession>
<dbReference type="Proteomes" id="UP000026714">
    <property type="component" value="Unassembled WGS sequence"/>
</dbReference>
<proteinExistence type="predicted"/>